<sequence length="87" mass="9650">MFYSFIFTAGRSKDHSLENIDKVDVAVNNGSILNFKRAASTVTESNEILKITQLVSSLNLKKSQKNIVVSQVLKVTISGCILKKTYL</sequence>
<evidence type="ECO:0000313" key="2">
    <source>
        <dbReference type="Proteomes" id="UP000192477"/>
    </source>
</evidence>
<protein>
    <submittedName>
        <fullName evidence="1">Uncharacterized protein</fullName>
    </submittedName>
</protein>
<name>A0A1V8Y6E4_9ENTE</name>
<dbReference type="Proteomes" id="UP000192477">
    <property type="component" value="Unassembled WGS sequence"/>
</dbReference>
<gene>
    <name evidence="1" type="ORF">BH747_12515</name>
</gene>
<organism evidence="1 2">
    <name type="scientific">Enterococcus villorum</name>
    <dbReference type="NCBI Taxonomy" id="112904"/>
    <lineage>
        <taxon>Bacteria</taxon>
        <taxon>Bacillati</taxon>
        <taxon>Bacillota</taxon>
        <taxon>Bacilli</taxon>
        <taxon>Lactobacillales</taxon>
        <taxon>Enterococcaceae</taxon>
        <taxon>Enterococcus</taxon>
    </lineage>
</organism>
<dbReference type="RefSeq" id="WP_081184878.1">
    <property type="nucleotide sequence ID" value="NZ_MJEA01000019.1"/>
</dbReference>
<reference evidence="1 2" key="1">
    <citation type="journal article" date="2017" name="BMC Microbiol.">
        <title>Comparative genomics of Enterococcus spp. isolated from bovine feces.</title>
        <authorList>
            <person name="Beukers A.G."/>
            <person name="Zaheer R."/>
            <person name="Goji N."/>
            <person name="Amoako K.K."/>
            <person name="Chaves A.V."/>
            <person name="Ward M.P."/>
            <person name="McAllister T.A."/>
        </authorList>
    </citation>
    <scope>NUCLEOTIDE SEQUENCE [LARGE SCALE GENOMIC DNA]</scope>
    <source>
        <strain evidence="1 2">F1129D 143</strain>
    </source>
</reference>
<dbReference type="AlphaFoldDB" id="A0A1V8Y6E4"/>
<proteinExistence type="predicted"/>
<dbReference type="EMBL" id="MJEA01000019">
    <property type="protein sequence ID" value="OQO68184.1"/>
    <property type="molecule type" value="Genomic_DNA"/>
</dbReference>
<comment type="caution">
    <text evidence="1">The sequence shown here is derived from an EMBL/GenBank/DDBJ whole genome shotgun (WGS) entry which is preliminary data.</text>
</comment>
<accession>A0A1V8Y6E4</accession>
<evidence type="ECO:0000313" key="1">
    <source>
        <dbReference type="EMBL" id="OQO68184.1"/>
    </source>
</evidence>